<feature type="domain" description="Amidase" evidence="4">
    <location>
        <begin position="16"/>
        <end position="157"/>
    </location>
</feature>
<dbReference type="Proteomes" id="UP000838763">
    <property type="component" value="Unassembled WGS sequence"/>
</dbReference>
<dbReference type="SUPFAM" id="SSF75304">
    <property type="entry name" value="Amidase signature (AS) enzymes"/>
    <property type="match status" value="1"/>
</dbReference>
<organism evidence="5 6">
    <name type="scientific">Parascedosporium putredinis</name>
    <dbReference type="NCBI Taxonomy" id="1442378"/>
    <lineage>
        <taxon>Eukaryota</taxon>
        <taxon>Fungi</taxon>
        <taxon>Dikarya</taxon>
        <taxon>Ascomycota</taxon>
        <taxon>Pezizomycotina</taxon>
        <taxon>Sordariomycetes</taxon>
        <taxon>Hypocreomycetidae</taxon>
        <taxon>Microascales</taxon>
        <taxon>Microascaceae</taxon>
        <taxon>Parascedosporium</taxon>
    </lineage>
</organism>
<dbReference type="Pfam" id="PF01425">
    <property type="entry name" value="Amidase"/>
    <property type="match status" value="1"/>
</dbReference>
<dbReference type="AlphaFoldDB" id="A0A9P1H7W4"/>
<dbReference type="PANTHER" id="PTHR46072">
    <property type="entry name" value="AMIDASE-RELATED-RELATED"/>
    <property type="match status" value="1"/>
</dbReference>
<dbReference type="Gene3D" id="3.90.1300.10">
    <property type="entry name" value="Amidase signature (AS) domain"/>
    <property type="match status" value="1"/>
</dbReference>
<evidence type="ECO:0000256" key="3">
    <source>
        <dbReference type="SAM" id="MobiDB-lite"/>
    </source>
</evidence>
<name>A0A9P1H7W4_9PEZI</name>
<evidence type="ECO:0000256" key="1">
    <source>
        <dbReference type="ARBA" id="ARBA00009199"/>
    </source>
</evidence>
<gene>
    <name evidence="5" type="ORF">PPNO1_LOCUS7271</name>
</gene>
<evidence type="ECO:0000259" key="4">
    <source>
        <dbReference type="Pfam" id="PF01425"/>
    </source>
</evidence>
<feature type="region of interest" description="Disordered" evidence="3">
    <location>
        <begin position="633"/>
        <end position="661"/>
    </location>
</feature>
<dbReference type="GO" id="GO:0016787">
    <property type="term" value="F:hydrolase activity"/>
    <property type="evidence" value="ECO:0007669"/>
    <property type="project" value="UniProtKB-KW"/>
</dbReference>
<evidence type="ECO:0000256" key="2">
    <source>
        <dbReference type="ARBA" id="ARBA00022801"/>
    </source>
</evidence>
<keyword evidence="2" id="KW-0378">Hydrolase</keyword>
<keyword evidence="6" id="KW-1185">Reference proteome</keyword>
<protein>
    <recommendedName>
        <fullName evidence="4">Amidase domain-containing protein</fullName>
    </recommendedName>
</protein>
<proteinExistence type="inferred from homology"/>
<sequence>MPQTDIFDALALSGEPAIPNIADLVNPNLPKVTVNEAWELQLQKWNYQIDYLNNIREFEAKAGRELDAIIAPITPTAAIRHNQFKYYGYATAINVLDFTSLVVPVTFADKNVDVFPVDFKPLTKIDSIVQAEYDPDIYHGAPVAVQIIGRRLTEERIMAIAEEVDTFFQYVEFLDKKESQAFSQLAKHDYPTFNAIRASIISPEGEMASALRGLADDIEDLRAMALDAWHWLPLQGLVDFCSRQWFGRMWVVQEACLPKRLVFVCGNKTCDASLLERALLFTFLAVALKAATWNEDDVGRHYPTMDDMTYALALVRFANRLFGVRRTIHRESDSRFSVLSLLAKFNVADTVNASTAARDLQKFRAGDARDCYFSILALPRQDDPVLKTVRVDYASSAQLVFRDLAGSLVEAGQTDLILFSQNHVKRLDGLPSWVPDWTSELTKPHGYMNSETPLFCAGMAQGSGAIWGGYTDTHVEGGALFIPGLDAGAVEMVGTNYYEISASETETAQSLDLFLSDTTAFSSLATQNNKHLTAGYSQEDLAALLASGGRGILPRPSPGPSQHVGATMQGRTIAGATYQVLRRRTARHVRAIRRMVLSKLQATTSQESGNGPYMPEAHQSLELSLEGAIRGDGCEAREDGEGSAEETESTQMLRSEADVDDEEGIGPDLQVEVRLAEGVYGLAVDGPEDMRRGDRLVILKGASVPMVLRRLTLGGGEMWGYVGEAYCYGFIISFLTTGAGIQRLKLINVRMRWRFA</sequence>
<dbReference type="InterPro" id="IPR036928">
    <property type="entry name" value="AS_sf"/>
</dbReference>
<comment type="caution">
    <text evidence="5">The sequence shown here is derived from an EMBL/GenBank/DDBJ whole genome shotgun (WGS) entry which is preliminary data.</text>
</comment>
<dbReference type="PANTHER" id="PTHR46072:SF9">
    <property type="entry name" value="ACETAMIDASE"/>
    <property type="match status" value="1"/>
</dbReference>
<comment type="similarity">
    <text evidence="1">Belongs to the amidase family.</text>
</comment>
<dbReference type="InterPro" id="IPR023631">
    <property type="entry name" value="Amidase_dom"/>
</dbReference>
<reference evidence="5" key="1">
    <citation type="submission" date="2022-11" db="EMBL/GenBank/DDBJ databases">
        <authorList>
            <person name="Scott C."/>
            <person name="Bruce N."/>
        </authorList>
    </citation>
    <scope>NUCLEOTIDE SEQUENCE</scope>
</reference>
<dbReference type="Pfam" id="PF26639">
    <property type="entry name" value="Het-6_barrel"/>
    <property type="match status" value="1"/>
</dbReference>
<evidence type="ECO:0000313" key="5">
    <source>
        <dbReference type="EMBL" id="CAI4217667.1"/>
    </source>
</evidence>
<dbReference type="OrthoDB" id="4587016at2759"/>
<evidence type="ECO:0000313" key="6">
    <source>
        <dbReference type="Proteomes" id="UP000838763"/>
    </source>
</evidence>
<accession>A0A9P1H7W4</accession>
<dbReference type="EMBL" id="CALLCH030000016">
    <property type="protein sequence ID" value="CAI4217667.1"/>
    <property type="molecule type" value="Genomic_DNA"/>
</dbReference>